<feature type="region of interest" description="Disordered" evidence="1">
    <location>
        <begin position="471"/>
        <end position="494"/>
    </location>
</feature>
<sequence>MVATTFPIEEIFDKLSEADKQRIALNRKRREIRLKGDFDKHAARILKIPRFCRADEEVMWLKQYRPDIPKYKCQMLEWQLLAKFDVAKIAAWKNMRRLLLPAAGQKRKATDPAHSEICAHLFHIICIEVMGNDRVMQRIREFVRCFSDEELSRFIHSAAGYKRDLIPKYFVGFMLLRPDLIQSQKNHIIDQMRGSPHKYRGFERIARLMASLKFFFYTPEQADVLAESFVREIEDMYAMKETDPLSADLDSVGSCTRHRVNEQKMFAETFPFFKEYCVKRGFCGDAIDNVADLVCVIPTDVMLNPIRRVLTYAFLFHRRMVPSIEQRKVMGIWMNDFEWDVDLNKYITAVRDEAFSYHKCFGSLARFINRFDMKSEGFKRAIAQAGGEGMVRLVALALFYESQYEKALEIIDMFLEGRSYGEAPHLHFTRLQVLIRLKKFDEAIGVALHALFHAEKKGWTSSTTAPILNRTNRLEESDDEDGGMDEYLDDDDDEEEVKKSTIHMITERDVGLYTCHLLINLIRSAWKDKTDKGSTYYQALIVLSQLNFRLNGRNLFNKLISEIQAMKALHAPSLLSSLQNRFIISTFSRIFHMQTDLPIVVCSEMTEKPGSSAEDKQKYKALIMEAFQRAHTDVQEDSETLIPSISRFLVSHTADIFKGIAGNEAKEFVLRLEDTKEKKEEKTEKRKETDEEVKSSEQIEEEAKAAEEEEEGEEQKMETEEEEEKT</sequence>
<dbReference type="EMBL" id="BTRK01000006">
    <property type="protein sequence ID" value="GMR62916.1"/>
    <property type="molecule type" value="Genomic_DNA"/>
</dbReference>
<dbReference type="AlphaFoldDB" id="A0AAN5DG55"/>
<comment type="caution">
    <text evidence="2">The sequence shown here is derived from an EMBL/GenBank/DDBJ whole genome shotgun (WGS) entry which is preliminary data.</text>
</comment>
<dbReference type="Proteomes" id="UP001328107">
    <property type="component" value="Unassembled WGS sequence"/>
</dbReference>
<keyword evidence="3" id="KW-1185">Reference proteome</keyword>
<accession>A0AAN5DG55</accession>
<protein>
    <submittedName>
        <fullName evidence="2">Uncharacterized protein</fullName>
    </submittedName>
</protein>
<organism evidence="2 3">
    <name type="scientific">Pristionchus mayeri</name>
    <dbReference type="NCBI Taxonomy" id="1317129"/>
    <lineage>
        <taxon>Eukaryota</taxon>
        <taxon>Metazoa</taxon>
        <taxon>Ecdysozoa</taxon>
        <taxon>Nematoda</taxon>
        <taxon>Chromadorea</taxon>
        <taxon>Rhabditida</taxon>
        <taxon>Rhabditina</taxon>
        <taxon>Diplogasteromorpha</taxon>
        <taxon>Diplogasteroidea</taxon>
        <taxon>Neodiplogasteridae</taxon>
        <taxon>Pristionchus</taxon>
    </lineage>
</organism>
<gene>
    <name evidence="2" type="ORF">PMAYCL1PPCAC_33111</name>
</gene>
<evidence type="ECO:0000313" key="2">
    <source>
        <dbReference type="EMBL" id="GMR62916.1"/>
    </source>
</evidence>
<reference evidence="3" key="1">
    <citation type="submission" date="2022-10" db="EMBL/GenBank/DDBJ databases">
        <title>Genome assembly of Pristionchus species.</title>
        <authorList>
            <person name="Yoshida K."/>
            <person name="Sommer R.J."/>
        </authorList>
    </citation>
    <scope>NUCLEOTIDE SEQUENCE [LARGE SCALE GENOMIC DNA]</scope>
    <source>
        <strain evidence="3">RS5460</strain>
    </source>
</reference>
<evidence type="ECO:0000256" key="1">
    <source>
        <dbReference type="SAM" id="MobiDB-lite"/>
    </source>
</evidence>
<name>A0AAN5DG55_9BILA</name>
<feature type="compositionally biased region" description="Acidic residues" evidence="1">
    <location>
        <begin position="476"/>
        <end position="494"/>
    </location>
</feature>
<feature type="compositionally biased region" description="Basic and acidic residues" evidence="1">
    <location>
        <begin position="714"/>
        <end position="726"/>
    </location>
</feature>
<feature type="non-terminal residue" evidence="2">
    <location>
        <position position="726"/>
    </location>
</feature>
<feature type="compositionally biased region" description="Basic and acidic residues" evidence="1">
    <location>
        <begin position="673"/>
        <end position="706"/>
    </location>
</feature>
<proteinExistence type="predicted"/>
<evidence type="ECO:0000313" key="3">
    <source>
        <dbReference type="Proteomes" id="UP001328107"/>
    </source>
</evidence>
<feature type="region of interest" description="Disordered" evidence="1">
    <location>
        <begin position="673"/>
        <end position="726"/>
    </location>
</feature>